<dbReference type="Proteomes" id="UP000594454">
    <property type="component" value="Chromosome 4"/>
</dbReference>
<evidence type="ECO:0000313" key="3">
    <source>
        <dbReference type="Proteomes" id="UP000594454"/>
    </source>
</evidence>
<name>A0A7R8UY27_HERIL</name>
<feature type="chain" id="PRO_5031228797" evidence="1">
    <location>
        <begin position="24"/>
        <end position="90"/>
    </location>
</feature>
<accession>A0A7R8UY27</accession>
<protein>
    <submittedName>
        <fullName evidence="2">Uncharacterized protein</fullName>
    </submittedName>
</protein>
<evidence type="ECO:0000313" key="2">
    <source>
        <dbReference type="EMBL" id="CAD7089158.1"/>
    </source>
</evidence>
<organism evidence="2 3">
    <name type="scientific">Hermetia illucens</name>
    <name type="common">Black soldier fly</name>
    <dbReference type="NCBI Taxonomy" id="343691"/>
    <lineage>
        <taxon>Eukaryota</taxon>
        <taxon>Metazoa</taxon>
        <taxon>Ecdysozoa</taxon>
        <taxon>Arthropoda</taxon>
        <taxon>Hexapoda</taxon>
        <taxon>Insecta</taxon>
        <taxon>Pterygota</taxon>
        <taxon>Neoptera</taxon>
        <taxon>Endopterygota</taxon>
        <taxon>Diptera</taxon>
        <taxon>Brachycera</taxon>
        <taxon>Stratiomyomorpha</taxon>
        <taxon>Stratiomyidae</taxon>
        <taxon>Hermetiinae</taxon>
        <taxon>Hermetia</taxon>
    </lineage>
</organism>
<gene>
    <name evidence="2" type="ORF">HERILL_LOCUS11731</name>
</gene>
<dbReference type="AlphaFoldDB" id="A0A7R8UY27"/>
<reference evidence="2 3" key="1">
    <citation type="submission" date="2020-11" db="EMBL/GenBank/DDBJ databases">
        <authorList>
            <person name="Wallbank WR R."/>
            <person name="Pardo Diaz C."/>
            <person name="Kozak K."/>
            <person name="Martin S."/>
            <person name="Jiggins C."/>
            <person name="Moest M."/>
            <person name="Warren A I."/>
            <person name="Generalovic N T."/>
            <person name="Byers J.R.P. K."/>
            <person name="Montejo-Kovacevich G."/>
            <person name="Yen C E."/>
        </authorList>
    </citation>
    <scope>NUCLEOTIDE SEQUENCE [LARGE SCALE GENOMIC DNA]</scope>
</reference>
<keyword evidence="1" id="KW-0732">Signal</keyword>
<keyword evidence="3" id="KW-1185">Reference proteome</keyword>
<dbReference type="InParanoid" id="A0A7R8UY27"/>
<sequence>MKSLVAIFGILVFVAVISTPTEGIRICRKSIENPDSRSYSRSPESKESCEEITIEGLPKEHRPVRHVGVSKEFEAKLLAENSKVLKALLK</sequence>
<dbReference type="EMBL" id="LR899012">
    <property type="protein sequence ID" value="CAD7089158.1"/>
    <property type="molecule type" value="Genomic_DNA"/>
</dbReference>
<proteinExistence type="predicted"/>
<feature type="signal peptide" evidence="1">
    <location>
        <begin position="1"/>
        <end position="23"/>
    </location>
</feature>
<evidence type="ECO:0000256" key="1">
    <source>
        <dbReference type="SAM" id="SignalP"/>
    </source>
</evidence>